<sequence length="121" mass="13180">MQKVLCNSIKSDATSNAVHCDGLSTLPTATTGCNFNPGFSSNSLLTGFTHIFSYQSNFIRIPLSPSYTNTIPVNDRSHKPQFSSNHKHYIATLKDGTTVVDGSPMSNTYRSIIHVVTARSL</sequence>
<organism evidence="1 2">
    <name type="scientific">Abeliophyllum distichum</name>
    <dbReference type="NCBI Taxonomy" id="126358"/>
    <lineage>
        <taxon>Eukaryota</taxon>
        <taxon>Viridiplantae</taxon>
        <taxon>Streptophyta</taxon>
        <taxon>Embryophyta</taxon>
        <taxon>Tracheophyta</taxon>
        <taxon>Spermatophyta</taxon>
        <taxon>Magnoliopsida</taxon>
        <taxon>eudicotyledons</taxon>
        <taxon>Gunneridae</taxon>
        <taxon>Pentapetalae</taxon>
        <taxon>asterids</taxon>
        <taxon>lamiids</taxon>
        <taxon>Lamiales</taxon>
        <taxon>Oleaceae</taxon>
        <taxon>Forsythieae</taxon>
        <taxon>Abeliophyllum</taxon>
    </lineage>
</organism>
<accession>A0ABD1SC39</accession>
<evidence type="ECO:0000313" key="1">
    <source>
        <dbReference type="EMBL" id="KAL2497079.1"/>
    </source>
</evidence>
<dbReference type="PROSITE" id="PS51257">
    <property type="entry name" value="PROKAR_LIPOPROTEIN"/>
    <property type="match status" value="1"/>
</dbReference>
<evidence type="ECO:0000313" key="2">
    <source>
        <dbReference type="Proteomes" id="UP001604336"/>
    </source>
</evidence>
<reference evidence="2" key="1">
    <citation type="submission" date="2024-07" db="EMBL/GenBank/DDBJ databases">
        <title>Two chromosome-level genome assemblies of Korean endemic species Abeliophyllum distichum and Forsythia ovata (Oleaceae).</title>
        <authorList>
            <person name="Jang H."/>
        </authorList>
    </citation>
    <scope>NUCLEOTIDE SEQUENCE [LARGE SCALE GENOMIC DNA]</scope>
</reference>
<gene>
    <name evidence="1" type="ORF">Adt_22629</name>
</gene>
<keyword evidence="2" id="KW-1185">Reference proteome</keyword>
<dbReference type="AlphaFoldDB" id="A0ABD1SC39"/>
<name>A0ABD1SC39_9LAMI</name>
<protein>
    <submittedName>
        <fullName evidence="1">Uncharacterized protein</fullName>
    </submittedName>
</protein>
<dbReference type="Proteomes" id="UP001604336">
    <property type="component" value="Unassembled WGS sequence"/>
</dbReference>
<proteinExistence type="predicted"/>
<dbReference type="EMBL" id="JBFOLK010000007">
    <property type="protein sequence ID" value="KAL2497079.1"/>
    <property type="molecule type" value="Genomic_DNA"/>
</dbReference>
<comment type="caution">
    <text evidence="1">The sequence shown here is derived from an EMBL/GenBank/DDBJ whole genome shotgun (WGS) entry which is preliminary data.</text>
</comment>